<keyword evidence="1" id="KW-0812">Transmembrane</keyword>
<evidence type="ECO:0000313" key="2">
    <source>
        <dbReference type="EMBL" id="EKO37120.1"/>
    </source>
</evidence>
<evidence type="ECO:0000313" key="3">
    <source>
        <dbReference type="Proteomes" id="UP000010310"/>
    </source>
</evidence>
<feature type="transmembrane region" description="Helical" evidence="1">
    <location>
        <begin position="127"/>
        <end position="146"/>
    </location>
</feature>
<dbReference type="STRING" id="1208365.B273_0383"/>
<gene>
    <name evidence="2" type="ORF">B273_0383</name>
</gene>
<feature type="transmembrane region" description="Helical" evidence="1">
    <location>
        <begin position="62"/>
        <end position="81"/>
    </location>
</feature>
<sequence>MAKIVQKGMWIEISSLNKEDKKNYLRSFTSFILGAVLLGVHLSHIGFLGDAPLAEPLISEPWLLILRIVMIDLFLLGAYFYHKFYSAQDDFFKSYHNATFAGGAYGFLVFGSLLSIFSPYFNYHPNFYEFFLAFTAGTVVGAYYFYRKYIAE</sequence>
<proteinExistence type="predicted"/>
<name>K6GJH9_9GAMM</name>
<keyword evidence="3" id="KW-1185">Reference proteome</keyword>
<dbReference type="EMBL" id="AMWX01000001">
    <property type="protein sequence ID" value="EKO37120.1"/>
    <property type="molecule type" value="Genomic_DNA"/>
</dbReference>
<accession>K6GJH9</accession>
<dbReference type="AlphaFoldDB" id="K6GJH9"/>
<keyword evidence="1" id="KW-0472">Membrane</keyword>
<comment type="caution">
    <text evidence="2">The sequence shown here is derived from an EMBL/GenBank/DDBJ whole genome shotgun (WGS) entry which is preliminary data.</text>
</comment>
<reference evidence="2 3" key="1">
    <citation type="submission" date="2012-09" db="EMBL/GenBank/DDBJ databases">
        <authorList>
            <person name="Dupont C.L."/>
            <person name="Rusch D.B."/>
            <person name="Lombardo M.-J."/>
            <person name="Novotny M."/>
            <person name="Yee-Greenbaum J."/>
            <person name="Laskin R."/>
        </authorList>
    </citation>
    <scope>NUCLEOTIDE SEQUENCE [LARGE SCALE GENOMIC DNA]</scope>
    <source>
        <strain evidence="2">SAR86E</strain>
    </source>
</reference>
<dbReference type="PATRIC" id="fig|1208365.4.peg.377"/>
<evidence type="ECO:0000256" key="1">
    <source>
        <dbReference type="SAM" id="Phobius"/>
    </source>
</evidence>
<protein>
    <submittedName>
        <fullName evidence="2">Uncharacterized protein</fullName>
    </submittedName>
</protein>
<organism evidence="2 3">
    <name type="scientific">SAR86 cluster bacterium SAR86E</name>
    <dbReference type="NCBI Taxonomy" id="1208365"/>
    <lineage>
        <taxon>Bacteria</taxon>
        <taxon>Pseudomonadati</taxon>
        <taxon>Pseudomonadota</taxon>
        <taxon>Gammaproteobacteria</taxon>
        <taxon>SAR86 cluster</taxon>
    </lineage>
</organism>
<feature type="transmembrane region" description="Helical" evidence="1">
    <location>
        <begin position="102"/>
        <end position="121"/>
    </location>
</feature>
<keyword evidence="1" id="KW-1133">Transmembrane helix</keyword>
<dbReference type="Proteomes" id="UP000010310">
    <property type="component" value="Unassembled WGS sequence"/>
</dbReference>
<feature type="transmembrane region" description="Helical" evidence="1">
    <location>
        <begin position="24"/>
        <end position="42"/>
    </location>
</feature>